<keyword evidence="3" id="KW-1185">Reference proteome</keyword>
<keyword evidence="2" id="KW-0808">Transferase</keyword>
<dbReference type="CDD" id="cd23763">
    <property type="entry name" value="ASKHA_ATPase_ROK"/>
    <property type="match status" value="1"/>
</dbReference>
<name>A0A1M6I473_9FLAO</name>
<gene>
    <name evidence="2" type="ORF">SAMN04488513_103318</name>
</gene>
<dbReference type="STRING" id="192903.SAMN04488513_103318"/>
<dbReference type="Pfam" id="PF00480">
    <property type="entry name" value="ROK"/>
    <property type="match status" value="1"/>
</dbReference>
<dbReference type="AlphaFoldDB" id="A0A1M6I473"/>
<evidence type="ECO:0000313" key="3">
    <source>
        <dbReference type="Proteomes" id="UP000184543"/>
    </source>
</evidence>
<comment type="similarity">
    <text evidence="1">Belongs to the ROK (NagC/XylR) family.</text>
</comment>
<dbReference type="Proteomes" id="UP000184543">
    <property type="component" value="Unassembled WGS sequence"/>
</dbReference>
<protein>
    <submittedName>
        <fullName evidence="2">Glucokinase</fullName>
    </submittedName>
</protein>
<organism evidence="2 3">
    <name type="scientific">Pseudozobellia thermophila</name>
    <dbReference type="NCBI Taxonomy" id="192903"/>
    <lineage>
        <taxon>Bacteria</taxon>
        <taxon>Pseudomonadati</taxon>
        <taxon>Bacteroidota</taxon>
        <taxon>Flavobacteriia</taxon>
        <taxon>Flavobacteriales</taxon>
        <taxon>Flavobacteriaceae</taxon>
        <taxon>Pseudozobellia</taxon>
    </lineage>
</organism>
<accession>A0A1M6I473</accession>
<keyword evidence="2" id="KW-0418">Kinase</keyword>
<proteinExistence type="inferred from homology"/>
<dbReference type="PANTHER" id="PTHR18964:SF149">
    <property type="entry name" value="BIFUNCTIONAL UDP-N-ACETYLGLUCOSAMINE 2-EPIMERASE_N-ACETYLMANNOSAMINE KINASE"/>
    <property type="match status" value="1"/>
</dbReference>
<dbReference type="RefSeq" id="WP_072993691.1">
    <property type="nucleotide sequence ID" value="NZ_FQYU01000003.1"/>
</dbReference>
<reference evidence="3" key="1">
    <citation type="submission" date="2016-11" db="EMBL/GenBank/DDBJ databases">
        <authorList>
            <person name="Varghese N."/>
            <person name="Submissions S."/>
        </authorList>
    </citation>
    <scope>NUCLEOTIDE SEQUENCE [LARGE SCALE GENOMIC DNA]</scope>
    <source>
        <strain evidence="3">DSM 19858</strain>
    </source>
</reference>
<dbReference type="Gene3D" id="3.30.420.40">
    <property type="match status" value="2"/>
</dbReference>
<dbReference type="EMBL" id="FQYU01000003">
    <property type="protein sequence ID" value="SHJ29164.1"/>
    <property type="molecule type" value="Genomic_DNA"/>
</dbReference>
<dbReference type="GO" id="GO:0016301">
    <property type="term" value="F:kinase activity"/>
    <property type="evidence" value="ECO:0007669"/>
    <property type="project" value="UniProtKB-KW"/>
</dbReference>
<dbReference type="InterPro" id="IPR043129">
    <property type="entry name" value="ATPase_NBD"/>
</dbReference>
<dbReference type="PANTHER" id="PTHR18964">
    <property type="entry name" value="ROK (REPRESSOR, ORF, KINASE) FAMILY"/>
    <property type="match status" value="1"/>
</dbReference>
<evidence type="ECO:0000256" key="1">
    <source>
        <dbReference type="ARBA" id="ARBA00006479"/>
    </source>
</evidence>
<evidence type="ECO:0000313" key="2">
    <source>
        <dbReference type="EMBL" id="SHJ29164.1"/>
    </source>
</evidence>
<dbReference type="OrthoDB" id="9810372at2"/>
<dbReference type="InterPro" id="IPR000600">
    <property type="entry name" value="ROK"/>
</dbReference>
<dbReference type="SUPFAM" id="SSF53067">
    <property type="entry name" value="Actin-like ATPase domain"/>
    <property type="match status" value="1"/>
</dbReference>
<sequence length="327" mass="34814">MIDQPRSKEPSDFYIGLDIGGTKCAVVLGDRNFKIYEKVFFETKVSRGPALIIDEFKGHVHKLVDKYGREKLVKIGISCGGPLDSKKGLIKSPPNLPGWDAIPIVDILEKEFRVDVAIQNDANACALAEWMMGAGVGTENMVFLTFGTGMGAGLILNGKIYSGTNDLGGEVGHLRLADDGPVGFGKAGSFEGFCSGGGIAKLAKTTVEHKLKNEIAVGFCPTVEGIDALTAKSVFTAAHKGDATALEIVRISAYYLGRALAILIDTLNPECIVIGSIYARNEALLRPLVYEVLEKEAIPEALGVCRILPAKLGDKIGDYAALGVAMQ</sequence>